<protein>
    <submittedName>
        <fullName evidence="1">Uncharacterized protein</fullName>
    </submittedName>
</protein>
<dbReference type="EMBL" id="RCHU02000017">
    <property type="protein sequence ID" value="KAL3568332.1"/>
    <property type="molecule type" value="Genomic_DNA"/>
</dbReference>
<dbReference type="Proteomes" id="UP000309997">
    <property type="component" value="Unassembled WGS sequence"/>
</dbReference>
<evidence type="ECO:0000313" key="1">
    <source>
        <dbReference type="EMBL" id="KAL3568332.1"/>
    </source>
</evidence>
<evidence type="ECO:0000313" key="2">
    <source>
        <dbReference type="Proteomes" id="UP000309997"/>
    </source>
</evidence>
<proteinExistence type="predicted"/>
<gene>
    <name evidence="1" type="ORF">D5086_030983</name>
</gene>
<organism evidence="1 2">
    <name type="scientific">Populus alba</name>
    <name type="common">White poplar</name>
    <dbReference type="NCBI Taxonomy" id="43335"/>
    <lineage>
        <taxon>Eukaryota</taxon>
        <taxon>Viridiplantae</taxon>
        <taxon>Streptophyta</taxon>
        <taxon>Embryophyta</taxon>
        <taxon>Tracheophyta</taxon>
        <taxon>Spermatophyta</taxon>
        <taxon>Magnoliopsida</taxon>
        <taxon>eudicotyledons</taxon>
        <taxon>Gunneridae</taxon>
        <taxon>Pentapetalae</taxon>
        <taxon>rosids</taxon>
        <taxon>fabids</taxon>
        <taxon>Malpighiales</taxon>
        <taxon>Salicaceae</taxon>
        <taxon>Saliceae</taxon>
        <taxon>Populus</taxon>
    </lineage>
</organism>
<accession>A0ACC4AQ06</accession>
<name>A0ACC4AQ06_POPAL</name>
<reference evidence="1 2" key="1">
    <citation type="journal article" date="2024" name="Plant Biotechnol. J.">
        <title>Genome and CRISPR/Cas9 system of a widespread forest tree (Populus alba) in the world.</title>
        <authorList>
            <person name="Liu Y.J."/>
            <person name="Jiang P.F."/>
            <person name="Han X.M."/>
            <person name="Li X.Y."/>
            <person name="Wang H.M."/>
            <person name="Wang Y.J."/>
            <person name="Wang X.X."/>
            <person name="Zeng Q.Y."/>
        </authorList>
    </citation>
    <scope>NUCLEOTIDE SEQUENCE [LARGE SCALE GENOMIC DNA]</scope>
    <source>
        <strain evidence="2">cv. PAL-ZL1</strain>
    </source>
</reference>
<keyword evidence="2" id="KW-1185">Reference proteome</keyword>
<comment type="caution">
    <text evidence="1">The sequence shown here is derived from an EMBL/GenBank/DDBJ whole genome shotgun (WGS) entry which is preliminary data.</text>
</comment>
<sequence>MTSSEKETQLAEEIVIQIDEDETIISHPVDVAGVVGNGDMKNDPVDNSVLVTNRNGERRVEHLRLQLESDNLDGEAASEKTASSSSSYRTLYSPMWLP</sequence>